<dbReference type="Gene3D" id="3.20.80.10">
    <property type="entry name" value="Regulatory factor, effector binding domain"/>
    <property type="match status" value="1"/>
</dbReference>
<reference evidence="3" key="1">
    <citation type="submission" date="2020-12" db="EMBL/GenBank/DDBJ databases">
        <authorList>
            <person name="Iha C."/>
        </authorList>
    </citation>
    <scope>NUCLEOTIDE SEQUENCE</scope>
</reference>
<dbReference type="PANTHER" id="PTHR11220">
    <property type="entry name" value="HEME-BINDING PROTEIN-RELATED"/>
    <property type="match status" value="1"/>
</dbReference>
<dbReference type="OrthoDB" id="44820at2759"/>
<sequence length="397" mass="44303">MPASAGSPKVASRHAPLGLGRRAAALPRRIARPRRGREGIPRPRPVVSADGPVAEETSVPGPEQLMQETISFLKEDLTHLFDEQGIDASRYDEVVEFRDPISSYNSIRGYLFNIQFLRRVFSPTFELHDIRQTGDFEITSRWTMTMEVAPTKGTILRQLWDPKLVFTGVSIYGLNPSNGKINKHLDLWDAIDQQEFFSVEGFAHVLRQVFNLTRAPDLETPEFKVLKKKQAYEIREYPSFLVAETSMDVAKAPGAEGSVNPAGAGNNAFNKLAGYIFGKNEQEEKMAMTTPVLTTNTGRMQFVVGQKYKEAGMPTPSDKEVATKEAAGGLYIVSSFNGPALEDQVEREFRNLKSIMYRDGLVAGEGWVLARYNDPFTNPLLRRNEVLIPVAGGFSLW</sequence>
<evidence type="ECO:0000313" key="4">
    <source>
        <dbReference type="Proteomes" id="UP000708148"/>
    </source>
</evidence>
<evidence type="ECO:0000313" key="3">
    <source>
        <dbReference type="EMBL" id="CAD7700127.1"/>
    </source>
</evidence>
<dbReference type="AlphaFoldDB" id="A0A8S1IY21"/>
<comment type="similarity">
    <text evidence="1">Belongs to the HEBP family.</text>
</comment>
<dbReference type="SUPFAM" id="SSF54427">
    <property type="entry name" value="NTF2-like"/>
    <property type="match status" value="1"/>
</dbReference>
<dbReference type="InterPro" id="IPR018790">
    <property type="entry name" value="DUF2358"/>
</dbReference>
<accession>A0A8S1IY21</accession>
<dbReference type="PANTHER" id="PTHR11220:SF50">
    <property type="entry name" value="SOUL HEME-BINDING FAMILY PROTEIN"/>
    <property type="match status" value="1"/>
</dbReference>
<dbReference type="SUPFAM" id="SSF55136">
    <property type="entry name" value="Probable bacterial effector-binding domain"/>
    <property type="match status" value="1"/>
</dbReference>
<evidence type="ECO:0000256" key="2">
    <source>
        <dbReference type="SAM" id="MobiDB-lite"/>
    </source>
</evidence>
<comment type="caution">
    <text evidence="3">The sequence shown here is derived from an EMBL/GenBank/DDBJ whole genome shotgun (WGS) entry which is preliminary data.</text>
</comment>
<dbReference type="EMBL" id="CAJHUC010001181">
    <property type="protein sequence ID" value="CAD7700127.1"/>
    <property type="molecule type" value="Genomic_DNA"/>
</dbReference>
<evidence type="ECO:0008006" key="5">
    <source>
        <dbReference type="Google" id="ProtNLM"/>
    </source>
</evidence>
<dbReference type="Pfam" id="PF10184">
    <property type="entry name" value="DUF2358"/>
    <property type="match status" value="1"/>
</dbReference>
<evidence type="ECO:0000256" key="1">
    <source>
        <dbReference type="ARBA" id="ARBA00009817"/>
    </source>
</evidence>
<dbReference type="InterPro" id="IPR011256">
    <property type="entry name" value="Reg_factor_effector_dom_sf"/>
</dbReference>
<protein>
    <recommendedName>
        <fullName evidence="5">SOUL heme-binding protein</fullName>
    </recommendedName>
</protein>
<dbReference type="Pfam" id="PF04832">
    <property type="entry name" value="SOUL"/>
    <property type="match status" value="1"/>
</dbReference>
<dbReference type="InterPro" id="IPR032710">
    <property type="entry name" value="NTF2-like_dom_sf"/>
</dbReference>
<gene>
    <name evidence="3" type="ORF">OSTQU699_LOCUS5486</name>
</gene>
<keyword evidence="4" id="KW-1185">Reference proteome</keyword>
<dbReference type="InterPro" id="IPR006917">
    <property type="entry name" value="SOUL_heme-bd"/>
</dbReference>
<feature type="compositionally biased region" description="Low complexity" evidence="2">
    <location>
        <begin position="15"/>
        <end position="28"/>
    </location>
</feature>
<feature type="region of interest" description="Disordered" evidence="2">
    <location>
        <begin position="1"/>
        <end position="59"/>
    </location>
</feature>
<organism evidence="3 4">
    <name type="scientific">Ostreobium quekettii</name>
    <dbReference type="NCBI Taxonomy" id="121088"/>
    <lineage>
        <taxon>Eukaryota</taxon>
        <taxon>Viridiplantae</taxon>
        <taxon>Chlorophyta</taxon>
        <taxon>core chlorophytes</taxon>
        <taxon>Ulvophyceae</taxon>
        <taxon>TCBD clade</taxon>
        <taxon>Bryopsidales</taxon>
        <taxon>Ostreobineae</taxon>
        <taxon>Ostreobiaceae</taxon>
        <taxon>Ostreobium</taxon>
    </lineage>
</organism>
<proteinExistence type="inferred from homology"/>
<name>A0A8S1IY21_9CHLO</name>
<dbReference type="Proteomes" id="UP000708148">
    <property type="component" value="Unassembled WGS sequence"/>
</dbReference>